<dbReference type="AlphaFoldDB" id="A0A6A6HTC4"/>
<feature type="compositionally biased region" description="Acidic residues" evidence="1">
    <location>
        <begin position="344"/>
        <end position="353"/>
    </location>
</feature>
<protein>
    <submittedName>
        <fullName evidence="2">Uncharacterized protein</fullName>
    </submittedName>
</protein>
<feature type="region of interest" description="Disordered" evidence="1">
    <location>
        <begin position="328"/>
        <end position="353"/>
    </location>
</feature>
<name>A0A6A6HTC4_9PLEO</name>
<dbReference type="Proteomes" id="UP000800094">
    <property type="component" value="Unassembled WGS sequence"/>
</dbReference>
<keyword evidence="3" id="KW-1185">Reference proteome</keyword>
<accession>A0A6A6HTC4</accession>
<evidence type="ECO:0000256" key="1">
    <source>
        <dbReference type="SAM" id="MobiDB-lite"/>
    </source>
</evidence>
<reference evidence="2" key="1">
    <citation type="journal article" date="2020" name="Stud. Mycol.">
        <title>101 Dothideomycetes genomes: a test case for predicting lifestyles and emergence of pathogens.</title>
        <authorList>
            <person name="Haridas S."/>
            <person name="Albert R."/>
            <person name="Binder M."/>
            <person name="Bloem J."/>
            <person name="Labutti K."/>
            <person name="Salamov A."/>
            <person name="Andreopoulos B."/>
            <person name="Baker S."/>
            <person name="Barry K."/>
            <person name="Bills G."/>
            <person name="Bluhm B."/>
            <person name="Cannon C."/>
            <person name="Castanera R."/>
            <person name="Culley D."/>
            <person name="Daum C."/>
            <person name="Ezra D."/>
            <person name="Gonzalez J."/>
            <person name="Henrissat B."/>
            <person name="Kuo A."/>
            <person name="Liang C."/>
            <person name="Lipzen A."/>
            <person name="Lutzoni F."/>
            <person name="Magnuson J."/>
            <person name="Mondo S."/>
            <person name="Nolan M."/>
            <person name="Ohm R."/>
            <person name="Pangilinan J."/>
            <person name="Park H.-J."/>
            <person name="Ramirez L."/>
            <person name="Alfaro M."/>
            <person name="Sun H."/>
            <person name="Tritt A."/>
            <person name="Yoshinaga Y."/>
            <person name="Zwiers L.-H."/>
            <person name="Turgeon B."/>
            <person name="Goodwin S."/>
            <person name="Spatafora J."/>
            <person name="Crous P."/>
            <person name="Grigoriev I."/>
        </authorList>
    </citation>
    <scope>NUCLEOTIDE SEQUENCE</scope>
    <source>
        <strain evidence="2">CBS 122368</strain>
    </source>
</reference>
<evidence type="ECO:0000313" key="2">
    <source>
        <dbReference type="EMBL" id="KAF2241032.1"/>
    </source>
</evidence>
<sequence>MTYSNVHPQALTNNAAPSASAGLNPPSQTKSGGYTFEKFVAKAKSIYLVKIDPYNKYESPEEYTRCPERTWGIYEYDASNKLNATILQWLYHIQKFEKEEAVELLGVSENSDWIEWVGVAIFRGQTIPFLSESGCTPNVYDRVMSSAMEKGMKGKAQEEEEVEARENTKLITDGNELKEGRPKAPKVKHVDGFIPFEPDKRNRFRELLGTFDQDTWKSKKWFLVRYAPSYAFTGQFDARGPIHELKETGGGEGVILKDDNPGGKEMRDYFANFPGKIHVIEITEEYYDGKLYPKLFGPGKEDFNGVRGCTEDVRNEYEKRFRSREATKAWVNGGTSELQKASDSSDDETGEQE</sequence>
<gene>
    <name evidence="2" type="ORF">BU26DRAFT_611228</name>
</gene>
<organism evidence="2 3">
    <name type="scientific">Trematosphaeria pertusa</name>
    <dbReference type="NCBI Taxonomy" id="390896"/>
    <lineage>
        <taxon>Eukaryota</taxon>
        <taxon>Fungi</taxon>
        <taxon>Dikarya</taxon>
        <taxon>Ascomycota</taxon>
        <taxon>Pezizomycotina</taxon>
        <taxon>Dothideomycetes</taxon>
        <taxon>Pleosporomycetidae</taxon>
        <taxon>Pleosporales</taxon>
        <taxon>Massarineae</taxon>
        <taxon>Trematosphaeriaceae</taxon>
        <taxon>Trematosphaeria</taxon>
    </lineage>
</organism>
<feature type="compositionally biased region" description="Polar residues" evidence="1">
    <location>
        <begin position="333"/>
        <end position="342"/>
    </location>
</feature>
<proteinExistence type="predicted"/>
<dbReference type="GeneID" id="54589384"/>
<evidence type="ECO:0000313" key="3">
    <source>
        <dbReference type="Proteomes" id="UP000800094"/>
    </source>
</evidence>
<dbReference type="RefSeq" id="XP_033676036.1">
    <property type="nucleotide sequence ID" value="XM_033836054.1"/>
</dbReference>
<dbReference type="EMBL" id="ML987214">
    <property type="protein sequence ID" value="KAF2241032.1"/>
    <property type="molecule type" value="Genomic_DNA"/>
</dbReference>